<evidence type="ECO:0000259" key="3">
    <source>
        <dbReference type="Pfam" id="PF17783"/>
    </source>
</evidence>
<dbReference type="InterPro" id="IPR012340">
    <property type="entry name" value="NA-bd_OB-fold"/>
</dbReference>
<evidence type="ECO:0000256" key="1">
    <source>
        <dbReference type="PIRNR" id="PIRNR012524"/>
    </source>
</evidence>
<evidence type="ECO:0000259" key="5">
    <source>
        <dbReference type="Pfam" id="PF21543"/>
    </source>
</evidence>
<organism evidence="6 7">
    <name type="scientific">Paenibacillus antri</name>
    <dbReference type="NCBI Taxonomy" id="2582848"/>
    <lineage>
        <taxon>Bacteria</taxon>
        <taxon>Bacillati</taxon>
        <taxon>Bacillota</taxon>
        <taxon>Bacilli</taxon>
        <taxon>Bacillales</taxon>
        <taxon>Paenibacillaceae</taxon>
        <taxon>Paenibacillus</taxon>
    </lineage>
</organism>
<dbReference type="PIRSF" id="PIRSF012524">
    <property type="entry name" value="YitL_S1"/>
    <property type="match status" value="1"/>
</dbReference>
<dbReference type="InterPro" id="IPR036390">
    <property type="entry name" value="WH_DNA-bd_sf"/>
</dbReference>
<evidence type="ECO:0000259" key="4">
    <source>
        <dbReference type="Pfam" id="PF21191"/>
    </source>
</evidence>
<comment type="similarity">
    <text evidence="1">Belongs to the CvfB family.</text>
</comment>
<dbReference type="SUPFAM" id="SSF46785">
    <property type="entry name" value="Winged helix' DNA-binding domain"/>
    <property type="match status" value="1"/>
</dbReference>
<dbReference type="EMBL" id="VCIW01000002">
    <property type="protein sequence ID" value="TLS53709.1"/>
    <property type="molecule type" value="Genomic_DNA"/>
</dbReference>
<feature type="domain" description="Conserved virulence factor B first S1" evidence="2">
    <location>
        <begin position="15"/>
        <end position="73"/>
    </location>
</feature>
<dbReference type="Gene3D" id="1.10.10.10">
    <property type="entry name" value="Winged helix-like DNA-binding domain superfamily/Winged helix DNA-binding domain"/>
    <property type="match status" value="1"/>
</dbReference>
<evidence type="ECO:0000313" key="7">
    <source>
        <dbReference type="Proteomes" id="UP000309676"/>
    </source>
</evidence>
<dbReference type="AlphaFoldDB" id="A0A5R9GEX5"/>
<dbReference type="InterPro" id="IPR014464">
    <property type="entry name" value="CvfB_fam"/>
</dbReference>
<dbReference type="PANTHER" id="PTHR37296">
    <property type="entry name" value="CONSERVED VIRULENCE FACTOR B"/>
    <property type="match status" value="1"/>
</dbReference>
<dbReference type="Pfam" id="PF17783">
    <property type="entry name" value="WHD_CvfB"/>
    <property type="match status" value="1"/>
</dbReference>
<dbReference type="RefSeq" id="WP_138193026.1">
    <property type="nucleotide sequence ID" value="NZ_VCIW01000002.1"/>
</dbReference>
<dbReference type="Pfam" id="PF21543">
    <property type="entry name" value="CvfB_2nd"/>
    <property type="match status" value="1"/>
</dbReference>
<accession>A0A5R9GEX5</accession>
<feature type="domain" description="Conserved virulence factor B-like winged helix" evidence="3">
    <location>
        <begin position="240"/>
        <end position="298"/>
    </location>
</feature>
<name>A0A5R9GEX5_9BACL</name>
<protein>
    <submittedName>
        <fullName evidence="6">RNA-binding protein</fullName>
    </submittedName>
</protein>
<dbReference type="InterPro" id="IPR039566">
    <property type="entry name" value="CvfB_S1_st"/>
</dbReference>
<evidence type="ECO:0000313" key="6">
    <source>
        <dbReference type="EMBL" id="TLS53709.1"/>
    </source>
</evidence>
<dbReference type="Gene3D" id="2.40.50.140">
    <property type="entry name" value="Nucleic acid-binding proteins"/>
    <property type="match status" value="2"/>
</dbReference>
<gene>
    <name evidence="6" type="ORF">FE782_05420</name>
</gene>
<dbReference type="PANTHER" id="PTHR37296:SF1">
    <property type="entry name" value="CONSERVED VIRULENCE FACTOR B"/>
    <property type="match status" value="1"/>
</dbReference>
<dbReference type="Pfam" id="PF13509">
    <property type="entry name" value="S1_2"/>
    <property type="match status" value="1"/>
</dbReference>
<dbReference type="OrthoDB" id="9801597at2"/>
<feature type="domain" description="Conserved virulence factor B third S1" evidence="5">
    <location>
        <begin position="156"/>
        <end position="228"/>
    </location>
</feature>
<proteinExistence type="inferred from homology"/>
<dbReference type="InterPro" id="IPR048588">
    <property type="entry name" value="CvfB_S1_2nd"/>
</dbReference>
<reference evidence="6 7" key="1">
    <citation type="submission" date="2019-05" db="EMBL/GenBank/DDBJ databases">
        <authorList>
            <person name="Narsing Rao M.P."/>
            <person name="Li W.J."/>
        </authorList>
    </citation>
    <scope>NUCLEOTIDE SEQUENCE [LARGE SCALE GENOMIC DNA]</scope>
    <source>
        <strain evidence="6 7">SYSU_K30003</strain>
    </source>
</reference>
<evidence type="ECO:0000259" key="2">
    <source>
        <dbReference type="Pfam" id="PF13509"/>
    </source>
</evidence>
<dbReference type="Proteomes" id="UP000309676">
    <property type="component" value="Unassembled WGS sequence"/>
</dbReference>
<feature type="domain" description="Conserved virulence factor B second S1" evidence="4">
    <location>
        <begin position="87"/>
        <end position="142"/>
    </location>
</feature>
<dbReference type="InterPro" id="IPR048587">
    <property type="entry name" value="CvfB_S1_3rd"/>
</dbReference>
<sequence>MTGRDIVRVAPLASGTVQTLKVSEENAHGFTLTNGKQDVLLPFPEALGQPLKRGASVEAYLYHDSEDRMTATLREPLARFGKVARLKIADMNPRLGWFLDIGLSRHMLLPLKELPSEKSVWPLVGDEVYVRVDRDKEGRLLARSVKEADLAPYAFKAPDAWRNRWMDAWVYRSLTAGSLVVVEGGVLGFGAIGFIPSHDRPRPLRIGEKVNARVTFVREDGHVNLSMRKQKEVGRGEDADKLLAELRRRPDGAMPYSDESPADAISKRFGISKSAFKRAIGKLYKDGYIEQKGSWTHLTEKGKALASSGDEAEG</sequence>
<keyword evidence="7" id="KW-1185">Reference proteome</keyword>
<comment type="caution">
    <text evidence="6">The sequence shown here is derived from an EMBL/GenBank/DDBJ whole genome shotgun (WGS) entry which is preliminary data.</text>
</comment>
<dbReference type="InterPro" id="IPR040764">
    <property type="entry name" value="CvfB_WH"/>
</dbReference>
<dbReference type="InterPro" id="IPR036388">
    <property type="entry name" value="WH-like_DNA-bd_sf"/>
</dbReference>
<dbReference type="Pfam" id="PF21191">
    <property type="entry name" value="CvfB_1st"/>
    <property type="match status" value="1"/>
</dbReference>